<feature type="transmembrane region" description="Helical" evidence="10">
    <location>
        <begin position="321"/>
        <end position="343"/>
    </location>
</feature>
<reference evidence="11 12" key="1">
    <citation type="submission" date="2020-07" db="EMBL/GenBank/DDBJ databases">
        <title>Genomic Encyclopedia of Type Strains, Phase IV (KMG-V): Genome sequencing to study the core and pangenomes of soil and plant-associated prokaryotes.</title>
        <authorList>
            <person name="Whitman W."/>
        </authorList>
    </citation>
    <scope>NUCLEOTIDE SEQUENCE [LARGE SCALE GENOMIC DNA]</scope>
    <source>
        <strain evidence="11 12">M8UP30</strain>
    </source>
</reference>
<feature type="transmembrane region" description="Helical" evidence="10">
    <location>
        <begin position="440"/>
        <end position="461"/>
    </location>
</feature>
<evidence type="ECO:0000313" key="11">
    <source>
        <dbReference type="EMBL" id="NYF50551.1"/>
    </source>
</evidence>
<dbReference type="GO" id="GO:0005886">
    <property type="term" value="C:plasma membrane"/>
    <property type="evidence" value="ECO:0007669"/>
    <property type="project" value="UniProtKB-SubCell"/>
</dbReference>
<comment type="subcellular location">
    <subcellularLocation>
        <location evidence="1">Cell membrane</location>
        <topology evidence="1">Multi-pass membrane protein</topology>
    </subcellularLocation>
</comment>
<comment type="caution">
    <text evidence="11">The sequence shown here is derived from an EMBL/GenBank/DDBJ whole genome shotgun (WGS) entry which is preliminary data.</text>
</comment>
<keyword evidence="5 10" id="KW-0812">Transmembrane</keyword>
<evidence type="ECO:0000313" key="12">
    <source>
        <dbReference type="Proteomes" id="UP000534186"/>
    </source>
</evidence>
<evidence type="ECO:0000256" key="4">
    <source>
        <dbReference type="ARBA" id="ARBA00022679"/>
    </source>
</evidence>
<dbReference type="AlphaFoldDB" id="A0A7Y9NJL0"/>
<comment type="similarity">
    <text evidence="2 9">Belongs to the membrane-bound acyltransferase family.</text>
</comment>
<keyword evidence="7 9" id="KW-0472">Membrane</keyword>
<proteinExistence type="inferred from homology"/>
<sequence length="519" mass="58994">MLFSSAIFIFLFLPASLIGYQIVSRFSRSATLAWLTITSFFFYGYWNSSYLVLLTASIVMNYLFARMLGEGKPEASQSRWLVIAILANLGLLAYYKYLFPFLNFFHDHGVTNHAFANVVLPLGISFFTFTQIAYLIDLRQQIAKRQGLLPYSVFVTFFPHLIAGPIIHPRELMPQLDEDRIRGLDAGDLALGLSWFVMGLAKKVLIADRIAPLSDVVFHNPGSAGIVTAWLGALAYSMQLYFDFSGYSDMALGLARMFSIEFPFNFNSPYKSQGIIEFWQRWHMTLSRYLNEYLYTPILRWTNGRRISAGKKVSRKASATLEGFTSMVFFPVIMTMFLAGIWHGAGMQFVMFGVLQGLYLTVNHAWRIFTPQGHRFHRKVPAPFMIALTFVAFLISLVFFRSANVHEAVYLLQTMCGIHGRGPAFDAFPYMKYIPPTSRFLSHLSTAALSLLICFFIIWALPNTQEILGQLPKDEVLKPSILPNLRWRPTATWSLGLTLLLCCAILLLDASTSFLYFQF</sequence>
<dbReference type="Proteomes" id="UP000534186">
    <property type="component" value="Unassembled WGS sequence"/>
</dbReference>
<evidence type="ECO:0000256" key="7">
    <source>
        <dbReference type="ARBA" id="ARBA00023136"/>
    </source>
</evidence>
<dbReference type="PANTHER" id="PTHR13285:SF23">
    <property type="entry name" value="TEICHOIC ACID D-ALANYLTRANSFERASE"/>
    <property type="match status" value="1"/>
</dbReference>
<dbReference type="InterPro" id="IPR004299">
    <property type="entry name" value="MBOAT_fam"/>
</dbReference>
<name>A0A7Y9NJL0_9BACT</name>
<evidence type="ECO:0000256" key="1">
    <source>
        <dbReference type="ARBA" id="ARBA00004651"/>
    </source>
</evidence>
<accession>A0A7Y9NJL0</accession>
<dbReference type="InterPro" id="IPR051085">
    <property type="entry name" value="MB_O-acyltransferase"/>
</dbReference>
<evidence type="ECO:0000256" key="9">
    <source>
        <dbReference type="PIRNR" id="PIRNR016636"/>
    </source>
</evidence>
<dbReference type="InterPro" id="IPR028362">
    <property type="entry name" value="AlgI"/>
</dbReference>
<dbReference type="PIRSF" id="PIRSF500217">
    <property type="entry name" value="AlgI"/>
    <property type="match status" value="1"/>
</dbReference>
<feature type="transmembrane region" description="Helical" evidence="10">
    <location>
        <begin position="381"/>
        <end position="402"/>
    </location>
</feature>
<feature type="transmembrane region" description="Helical" evidence="10">
    <location>
        <begin position="493"/>
        <end position="517"/>
    </location>
</feature>
<evidence type="ECO:0000256" key="3">
    <source>
        <dbReference type="ARBA" id="ARBA00022475"/>
    </source>
</evidence>
<feature type="transmembrane region" description="Helical" evidence="10">
    <location>
        <begin position="115"/>
        <end position="136"/>
    </location>
</feature>
<dbReference type="PIRSF" id="PIRSF016636">
    <property type="entry name" value="AlgI_DltB"/>
    <property type="match status" value="1"/>
</dbReference>
<dbReference type="GO" id="GO:0042121">
    <property type="term" value="P:alginic acid biosynthetic process"/>
    <property type="evidence" value="ECO:0007669"/>
    <property type="project" value="InterPro"/>
</dbReference>
<dbReference type="GO" id="GO:0016746">
    <property type="term" value="F:acyltransferase activity"/>
    <property type="evidence" value="ECO:0007669"/>
    <property type="project" value="UniProtKB-KW"/>
</dbReference>
<keyword evidence="3 9" id="KW-1003">Cell membrane</keyword>
<evidence type="ECO:0000256" key="5">
    <source>
        <dbReference type="ARBA" id="ARBA00022692"/>
    </source>
</evidence>
<evidence type="ECO:0000256" key="2">
    <source>
        <dbReference type="ARBA" id="ARBA00010323"/>
    </source>
</evidence>
<feature type="transmembrane region" description="Helical" evidence="10">
    <location>
        <begin position="43"/>
        <end position="65"/>
    </location>
</feature>
<dbReference type="Pfam" id="PF03062">
    <property type="entry name" value="MBOAT"/>
    <property type="match status" value="1"/>
</dbReference>
<keyword evidence="6 10" id="KW-1133">Transmembrane helix</keyword>
<dbReference type="InterPro" id="IPR024194">
    <property type="entry name" value="Ac/AlaTfrase_AlgI/DltB"/>
</dbReference>
<evidence type="ECO:0000256" key="10">
    <source>
        <dbReference type="SAM" id="Phobius"/>
    </source>
</evidence>
<evidence type="ECO:0000256" key="6">
    <source>
        <dbReference type="ARBA" id="ARBA00022989"/>
    </source>
</evidence>
<evidence type="ECO:0000256" key="8">
    <source>
        <dbReference type="ARBA" id="ARBA00023315"/>
    </source>
</evidence>
<dbReference type="EMBL" id="JACCCV010000001">
    <property type="protein sequence ID" value="NYF50551.1"/>
    <property type="molecule type" value="Genomic_DNA"/>
</dbReference>
<dbReference type="PANTHER" id="PTHR13285">
    <property type="entry name" value="ACYLTRANSFERASE"/>
    <property type="match status" value="1"/>
</dbReference>
<gene>
    <name evidence="11" type="ORF">HDF12_000916</name>
</gene>
<keyword evidence="8 9" id="KW-0012">Acyltransferase</keyword>
<organism evidence="11 12">
    <name type="scientific">Tunturiibacter lichenicola</name>
    <dbReference type="NCBI Taxonomy" id="2051959"/>
    <lineage>
        <taxon>Bacteria</taxon>
        <taxon>Pseudomonadati</taxon>
        <taxon>Acidobacteriota</taxon>
        <taxon>Terriglobia</taxon>
        <taxon>Terriglobales</taxon>
        <taxon>Acidobacteriaceae</taxon>
        <taxon>Tunturiibacter</taxon>
    </lineage>
</organism>
<protein>
    <submittedName>
        <fullName evidence="11">D-alanyl-lipoteichoic acid acyltransferase DltB (MBOAT superfamily)</fullName>
    </submittedName>
</protein>
<keyword evidence="4 9" id="KW-0808">Transferase</keyword>
<feature type="transmembrane region" description="Helical" evidence="10">
    <location>
        <begin position="77"/>
        <end position="95"/>
    </location>
</feature>
<feature type="transmembrane region" description="Helical" evidence="10">
    <location>
        <begin position="222"/>
        <end position="242"/>
    </location>
</feature>
<feature type="transmembrane region" description="Helical" evidence="10">
    <location>
        <begin position="148"/>
        <end position="167"/>
    </location>
</feature>